<comment type="caution">
    <text evidence="1">The sequence shown here is derived from an EMBL/GenBank/DDBJ whole genome shotgun (WGS) entry which is preliminary data.</text>
</comment>
<dbReference type="EMBL" id="JAUSUX010000023">
    <property type="protein sequence ID" value="MDQ0287312.1"/>
    <property type="molecule type" value="Genomic_DNA"/>
</dbReference>
<accession>A0ABU0B3M0</accession>
<gene>
    <name evidence="1" type="ORF">J2Z49_002433</name>
</gene>
<keyword evidence="2" id="KW-1185">Reference proteome</keyword>
<evidence type="ECO:0000313" key="1">
    <source>
        <dbReference type="EMBL" id="MDQ0287312.1"/>
    </source>
</evidence>
<sequence>MKILSPGGELVFSLSGLEVKEAHLILKGRMGIWDAEGYISRDEIITLIRLCLRPRLLGGLLAILLGFKKS</sequence>
<name>A0ABU0B3M0_9FIRM</name>
<dbReference type="RefSeq" id="WP_307403176.1">
    <property type="nucleotide sequence ID" value="NZ_JAUSUX010000023.1"/>
</dbReference>
<dbReference type="Proteomes" id="UP001225644">
    <property type="component" value="Unassembled WGS sequence"/>
</dbReference>
<protein>
    <submittedName>
        <fullName evidence="1">Uncharacterized protein</fullName>
    </submittedName>
</protein>
<evidence type="ECO:0000313" key="2">
    <source>
        <dbReference type="Proteomes" id="UP001225644"/>
    </source>
</evidence>
<organism evidence="1 2">
    <name type="scientific">Desulfofundulus luciae</name>
    <dbReference type="NCBI Taxonomy" id="74702"/>
    <lineage>
        <taxon>Bacteria</taxon>
        <taxon>Bacillati</taxon>
        <taxon>Bacillota</taxon>
        <taxon>Clostridia</taxon>
        <taxon>Eubacteriales</taxon>
        <taxon>Peptococcaceae</taxon>
        <taxon>Desulfofundulus</taxon>
    </lineage>
</organism>
<reference evidence="1 2" key="1">
    <citation type="submission" date="2023-07" db="EMBL/GenBank/DDBJ databases">
        <title>Genomic Encyclopedia of Type Strains, Phase IV (KMG-IV): sequencing the most valuable type-strain genomes for metagenomic binning, comparative biology and taxonomic classification.</title>
        <authorList>
            <person name="Goeker M."/>
        </authorList>
    </citation>
    <scope>NUCLEOTIDE SEQUENCE [LARGE SCALE GENOMIC DNA]</scope>
    <source>
        <strain evidence="1 2">DSM 12396</strain>
    </source>
</reference>
<proteinExistence type="predicted"/>